<evidence type="ECO:0000313" key="2">
    <source>
        <dbReference type="EMBL" id="ACR15009.1"/>
    </source>
</evidence>
<dbReference type="KEGG" id="vg:7943900"/>
<sequence length="166" mass="17994">MKRSPLLRKTPLARGTSTLKRAPIARNAAPKPRRAGPPKVRDTPRPRVVPSSLGLIHMGRVAELGCIVCLNLRHGRSPAEVHHARCFAGGGQKSTDFHTIPLCPLHHRLGGAGVALHAGRQSFARNFGTEPELLLQVLRMLGFAIFPEQLARPDLGALLYPHKVAA</sequence>
<evidence type="ECO:0008006" key="4">
    <source>
        <dbReference type="Google" id="ProtNLM"/>
    </source>
</evidence>
<dbReference type="InterPro" id="IPR031875">
    <property type="entry name" value="RecA_dep_nuc"/>
</dbReference>
<evidence type="ECO:0000256" key="1">
    <source>
        <dbReference type="SAM" id="MobiDB-lite"/>
    </source>
</evidence>
<feature type="compositionally biased region" description="Low complexity" evidence="1">
    <location>
        <begin position="20"/>
        <end position="30"/>
    </location>
</feature>
<dbReference type="Pfam" id="PF16786">
    <property type="entry name" value="RecA_dep_nuc"/>
    <property type="match status" value="1"/>
</dbReference>
<dbReference type="Proteomes" id="UP000001481">
    <property type="component" value="Segment"/>
</dbReference>
<organism evidence="2 3">
    <name type="scientific">Burkholderia phage BcepIL02</name>
    <dbReference type="NCBI Taxonomy" id="2886898"/>
    <lineage>
        <taxon>Viruses</taxon>
        <taxon>Duplodnaviria</taxon>
        <taxon>Heunggongvirae</taxon>
        <taxon>Uroviricota</taxon>
        <taxon>Caudoviricetes</taxon>
        <taxon>Lessievirus</taxon>
        <taxon>Lessievirus bcepil02</taxon>
    </lineage>
</organism>
<gene>
    <name evidence="2" type="ORF">BcepIL02_gp16</name>
</gene>
<dbReference type="Gene3D" id="3.30.40.190">
    <property type="match status" value="1"/>
</dbReference>
<dbReference type="RefSeq" id="YP_002922688.1">
    <property type="nucleotide sequence ID" value="NC_012743.2"/>
</dbReference>
<dbReference type="OrthoDB" id="13915at10239"/>
<name>C5IHK8_9CAUD</name>
<dbReference type="GeneID" id="7943900"/>
<dbReference type="EMBL" id="FJ937737">
    <property type="protein sequence ID" value="ACR15009.1"/>
    <property type="molecule type" value="Genomic_DNA"/>
</dbReference>
<keyword evidence="3" id="KW-1185">Reference proteome</keyword>
<reference evidence="2 3" key="1">
    <citation type="journal article" date="2011" name="J. Bacteriol.">
        <title>Genomes and Characterization of Phages Bcep22 and BcepIL02, Founders of a Novel Phage Type in Burkholderia cenocepacia.</title>
        <authorList>
            <person name="Gill J.J."/>
            <person name="Summer E.J."/>
            <person name="Russell W.K."/>
            <person name="Cologna S.M."/>
            <person name="Carlile T.M."/>
            <person name="Fuller A.C."/>
            <person name="Kitsopoulos K."/>
            <person name="Mebane L.M."/>
            <person name="Parkinson B.N."/>
            <person name="Sullivan D."/>
            <person name="Carmody L.A."/>
            <person name="Gonzalez C.F."/>
            <person name="Lipuma J.J."/>
            <person name="Young R."/>
        </authorList>
    </citation>
    <scope>NUCLEOTIDE SEQUENCE [LARGE SCALE GENOMIC DNA]</scope>
</reference>
<protein>
    <recommendedName>
        <fullName evidence="4">DUF968 domain-containing protein</fullName>
    </recommendedName>
</protein>
<feature type="region of interest" description="Disordered" evidence="1">
    <location>
        <begin position="1"/>
        <end position="48"/>
    </location>
</feature>
<proteinExistence type="predicted"/>
<evidence type="ECO:0000313" key="3">
    <source>
        <dbReference type="Proteomes" id="UP000001481"/>
    </source>
</evidence>
<accession>C5IHK8</accession>